<dbReference type="EMBL" id="JACIDO010000001">
    <property type="protein sequence ID" value="MBB3934293.1"/>
    <property type="molecule type" value="Genomic_DNA"/>
</dbReference>
<evidence type="ECO:0000313" key="2">
    <source>
        <dbReference type="Proteomes" id="UP000531216"/>
    </source>
</evidence>
<dbReference type="Proteomes" id="UP000531216">
    <property type="component" value="Unassembled WGS sequence"/>
</dbReference>
<keyword evidence="2" id="KW-1185">Reference proteome</keyword>
<organism evidence="1 2">
    <name type="scientific">Aureimonas phyllosphaerae</name>
    <dbReference type="NCBI Taxonomy" id="1166078"/>
    <lineage>
        <taxon>Bacteria</taxon>
        <taxon>Pseudomonadati</taxon>
        <taxon>Pseudomonadota</taxon>
        <taxon>Alphaproteobacteria</taxon>
        <taxon>Hyphomicrobiales</taxon>
        <taxon>Aurantimonadaceae</taxon>
        <taxon>Aureimonas</taxon>
    </lineage>
</organism>
<dbReference type="AlphaFoldDB" id="A0A7W6FST2"/>
<dbReference type="Gene3D" id="3.30.2390.10">
    <property type="entry name" value="TTHA1013-like"/>
    <property type="match status" value="1"/>
</dbReference>
<accession>A0A7W6FST2</accession>
<dbReference type="SUPFAM" id="SSF143100">
    <property type="entry name" value="TTHA1013/TTHA0281-like"/>
    <property type="match status" value="1"/>
</dbReference>
<name>A0A7W6FST2_9HYPH</name>
<dbReference type="RefSeq" id="WP_090958599.1">
    <property type="nucleotide sequence ID" value="NZ_FOOA01000001.1"/>
</dbReference>
<protein>
    <submittedName>
        <fullName evidence="1">Putative RNase H-like HicB family nuclease</fullName>
    </submittedName>
</protein>
<sequence length="85" mass="9394">MKSTITVDFFENEKTGLFVGLSEDMPGLFVAGKTLEEVEAKIPGALKMLVAAKHELARERAEKLKSRKPQGFKTVARQREFAVAA</sequence>
<reference evidence="1 2" key="1">
    <citation type="submission" date="2020-08" db="EMBL/GenBank/DDBJ databases">
        <title>Genomic Encyclopedia of Type Strains, Phase IV (KMG-IV): sequencing the most valuable type-strain genomes for metagenomic binning, comparative biology and taxonomic classification.</title>
        <authorList>
            <person name="Goeker M."/>
        </authorList>
    </citation>
    <scope>NUCLEOTIDE SEQUENCE [LARGE SCALE GENOMIC DNA]</scope>
    <source>
        <strain evidence="1 2">DSM 25024</strain>
    </source>
</reference>
<comment type="caution">
    <text evidence="1">The sequence shown here is derived from an EMBL/GenBank/DDBJ whole genome shotgun (WGS) entry which is preliminary data.</text>
</comment>
<dbReference type="InterPro" id="IPR035069">
    <property type="entry name" value="TTHA1013/TTHA0281-like"/>
</dbReference>
<proteinExistence type="predicted"/>
<gene>
    <name evidence="1" type="ORF">GGR05_000404</name>
</gene>
<evidence type="ECO:0000313" key="1">
    <source>
        <dbReference type="EMBL" id="MBB3934293.1"/>
    </source>
</evidence>